<organism evidence="2 3">
    <name type="scientific">Microbacterium enclense</name>
    <dbReference type="NCBI Taxonomy" id="993073"/>
    <lineage>
        <taxon>Bacteria</taxon>
        <taxon>Bacillati</taxon>
        <taxon>Actinomycetota</taxon>
        <taxon>Actinomycetes</taxon>
        <taxon>Micrococcales</taxon>
        <taxon>Microbacteriaceae</taxon>
        <taxon>Microbacterium</taxon>
    </lineage>
</organism>
<dbReference type="AlphaFoldDB" id="A0A1G6NNQ1"/>
<keyword evidence="1" id="KW-0812">Transmembrane</keyword>
<gene>
    <name evidence="2" type="ORF">SAMN05216418_2796</name>
</gene>
<dbReference type="Proteomes" id="UP000183203">
    <property type="component" value="Unassembled WGS sequence"/>
</dbReference>
<feature type="transmembrane region" description="Helical" evidence="1">
    <location>
        <begin position="91"/>
        <end position="112"/>
    </location>
</feature>
<feature type="transmembrane region" description="Helical" evidence="1">
    <location>
        <begin position="12"/>
        <end position="35"/>
    </location>
</feature>
<sequence length="171" mass="17447">MQPAFAPRRSRVLVAAAGLTVVTVYAIIALVQILVWNPEAAVPGLTAAEVWREVGVADQGPPNGFVVAVIAAGPTLGLVFLLMFSLTDTDVWSVVSAYLALLLLGIAGYFVASFGPGMGLADTYGISGGDHAYGGAALGVVSLLAMLGLLAIFVGGVIRGRRAKRAPVVAV</sequence>
<feature type="transmembrane region" description="Helical" evidence="1">
    <location>
        <begin position="65"/>
        <end position="84"/>
    </location>
</feature>
<keyword evidence="1" id="KW-0472">Membrane</keyword>
<reference evidence="2 3" key="1">
    <citation type="submission" date="2016-09" db="EMBL/GenBank/DDBJ databases">
        <authorList>
            <person name="Capua I."/>
            <person name="De Benedictis P."/>
            <person name="Joannis T."/>
            <person name="Lombin L.H."/>
            <person name="Cattoli G."/>
        </authorList>
    </citation>
    <scope>NUCLEOTIDE SEQUENCE [LARGE SCALE GENOMIC DNA]</scope>
    <source>
        <strain evidence="2 3">NIO-1002</strain>
    </source>
</reference>
<dbReference type="STRING" id="993073.AS029_12585"/>
<evidence type="ECO:0000313" key="2">
    <source>
        <dbReference type="EMBL" id="SDC69378.1"/>
    </source>
</evidence>
<dbReference type="EMBL" id="FMYG01000006">
    <property type="protein sequence ID" value="SDC69378.1"/>
    <property type="molecule type" value="Genomic_DNA"/>
</dbReference>
<dbReference type="OrthoDB" id="4794482at2"/>
<keyword evidence="1" id="KW-1133">Transmembrane helix</keyword>
<evidence type="ECO:0000313" key="3">
    <source>
        <dbReference type="Proteomes" id="UP000183203"/>
    </source>
</evidence>
<feature type="transmembrane region" description="Helical" evidence="1">
    <location>
        <begin position="132"/>
        <end position="158"/>
    </location>
</feature>
<dbReference type="RefSeq" id="WP_058232931.1">
    <property type="nucleotide sequence ID" value="NZ_FMYG01000006.1"/>
</dbReference>
<evidence type="ECO:0000256" key="1">
    <source>
        <dbReference type="SAM" id="Phobius"/>
    </source>
</evidence>
<protein>
    <submittedName>
        <fullName evidence="2">Uncharacterized protein</fullName>
    </submittedName>
</protein>
<accession>A0A1G6NNQ1</accession>
<name>A0A1G6NNQ1_9MICO</name>
<proteinExistence type="predicted"/>